<protein>
    <submittedName>
        <fullName evidence="7">NAD(P)-binding protein</fullName>
    </submittedName>
</protein>
<reference evidence="7 8" key="1">
    <citation type="submission" date="2019-11" db="EMBL/GenBank/DDBJ databases">
        <title>The genome sequence of Methylocystis heyeri.</title>
        <authorList>
            <person name="Oshkin I.Y."/>
            <person name="Miroshnikov K."/>
            <person name="Dedysh S.N."/>
        </authorList>
    </citation>
    <scope>NUCLEOTIDE SEQUENCE [LARGE SCALE GENOMIC DNA]</scope>
    <source>
        <strain evidence="7 8">H2</strain>
    </source>
</reference>
<accession>A0A6B8KDW1</accession>
<gene>
    <name evidence="7" type="ORF">H2LOC_002290</name>
</gene>
<keyword evidence="4" id="KW-0560">Oxidoreductase</keyword>
<evidence type="ECO:0000313" key="7">
    <source>
        <dbReference type="EMBL" id="QGM44610.1"/>
    </source>
</evidence>
<dbReference type="SUPFAM" id="SSF51905">
    <property type="entry name" value="FAD/NAD(P)-binding domain"/>
    <property type="match status" value="1"/>
</dbReference>
<dbReference type="InterPro" id="IPR036188">
    <property type="entry name" value="FAD/NAD-bd_sf"/>
</dbReference>
<dbReference type="PANTHER" id="PTHR13789">
    <property type="entry name" value="MONOOXYGENASE"/>
    <property type="match status" value="1"/>
</dbReference>
<proteinExistence type="predicted"/>
<dbReference type="GO" id="GO:0004497">
    <property type="term" value="F:monooxygenase activity"/>
    <property type="evidence" value="ECO:0007669"/>
    <property type="project" value="UniProtKB-KW"/>
</dbReference>
<organism evidence="7 8">
    <name type="scientific">Methylocystis heyeri</name>
    <dbReference type="NCBI Taxonomy" id="391905"/>
    <lineage>
        <taxon>Bacteria</taxon>
        <taxon>Pseudomonadati</taxon>
        <taxon>Pseudomonadota</taxon>
        <taxon>Alphaproteobacteria</taxon>
        <taxon>Hyphomicrobiales</taxon>
        <taxon>Methylocystaceae</taxon>
        <taxon>Methylocystis</taxon>
    </lineage>
</organism>
<dbReference type="PANTHER" id="PTHR13789:SF318">
    <property type="entry name" value="GERANYLGERANYL DIPHOSPHATE REDUCTASE"/>
    <property type="match status" value="1"/>
</dbReference>
<evidence type="ECO:0000259" key="6">
    <source>
        <dbReference type="Pfam" id="PF01494"/>
    </source>
</evidence>
<dbReference type="InterPro" id="IPR050493">
    <property type="entry name" value="FAD-dep_Monooxygenase_BioMet"/>
</dbReference>
<evidence type="ECO:0000256" key="1">
    <source>
        <dbReference type="ARBA" id="ARBA00001974"/>
    </source>
</evidence>
<dbReference type="InterPro" id="IPR002938">
    <property type="entry name" value="FAD-bd"/>
</dbReference>
<dbReference type="EMBL" id="CP046052">
    <property type="protein sequence ID" value="QGM44610.1"/>
    <property type="molecule type" value="Genomic_DNA"/>
</dbReference>
<dbReference type="SUPFAM" id="SSF54373">
    <property type="entry name" value="FAD-linked reductases, C-terminal domain"/>
    <property type="match status" value="1"/>
</dbReference>
<name>A0A6B8KDW1_9HYPH</name>
<keyword evidence="2" id="KW-0285">Flavoprotein</keyword>
<evidence type="ECO:0000313" key="8">
    <source>
        <dbReference type="Proteomes" id="UP000309061"/>
    </source>
</evidence>
<dbReference type="GO" id="GO:0071949">
    <property type="term" value="F:FAD binding"/>
    <property type="evidence" value="ECO:0007669"/>
    <property type="project" value="InterPro"/>
</dbReference>
<feature type="domain" description="FAD-binding" evidence="6">
    <location>
        <begin position="11"/>
        <end position="360"/>
    </location>
</feature>
<dbReference type="Gene3D" id="3.50.50.60">
    <property type="entry name" value="FAD/NAD(P)-binding domain"/>
    <property type="match status" value="1"/>
</dbReference>
<dbReference type="AlphaFoldDB" id="A0A6B8KDW1"/>
<dbReference type="RefSeq" id="WP_136494909.1">
    <property type="nucleotide sequence ID" value="NZ_CP046052.1"/>
</dbReference>
<dbReference type="Proteomes" id="UP000309061">
    <property type="component" value="Chromosome"/>
</dbReference>
<evidence type="ECO:0000256" key="5">
    <source>
        <dbReference type="ARBA" id="ARBA00023033"/>
    </source>
</evidence>
<keyword evidence="5" id="KW-0503">Monooxygenase</keyword>
<dbReference type="KEGG" id="mhey:H2LOC_002290"/>
<sequence>MTGPDCGKPPIVVAGAGIGGLTAALSLARAGRKVTILERAPVIEEVGAGLQIAPNAGRILQGLGLTDALEAAALRPDAINIRRARDGEVVARLPLAEAKDRWGAPFRLFHRADLQQLLLEAARRDGSIAIGVGARVGDFEEDGGAVYLRVHKAKGAQDMEASALVGADGARSSVRSFLRRDQKDEPAYSGHTAWRAILPAELAPAAFRARETQLWLGKGAHVVHYPLRDASIISAVVIVEDGGRHEAPDQPQSLDGAALLRRSGLAGCAGALRDLIEAGASWRRWPLYLRPALNGWSRGAVTLLGDAAHPMLPFLAQGAAQAIEDAQSLGKAFAENAASDLAVEAYERERIARATKVQRASRRQGDYFHAGFPLAQARDAAMKILGGQGMLMRNAWLYR</sequence>
<dbReference type="Pfam" id="PF01494">
    <property type="entry name" value="FAD_binding_3"/>
    <property type="match status" value="1"/>
</dbReference>
<dbReference type="PRINTS" id="PR00420">
    <property type="entry name" value="RNGMNOXGNASE"/>
</dbReference>
<comment type="cofactor">
    <cofactor evidence="1">
        <name>FAD</name>
        <dbReference type="ChEBI" id="CHEBI:57692"/>
    </cofactor>
</comment>
<evidence type="ECO:0000256" key="4">
    <source>
        <dbReference type="ARBA" id="ARBA00023002"/>
    </source>
</evidence>
<evidence type="ECO:0000256" key="2">
    <source>
        <dbReference type="ARBA" id="ARBA00022630"/>
    </source>
</evidence>
<keyword evidence="3" id="KW-0274">FAD</keyword>
<dbReference type="OrthoDB" id="4230779at2"/>
<evidence type="ECO:0000256" key="3">
    <source>
        <dbReference type="ARBA" id="ARBA00022827"/>
    </source>
</evidence>
<keyword evidence="8" id="KW-1185">Reference proteome</keyword>